<accession>A0A840BVB5</accession>
<evidence type="ECO:0000256" key="1">
    <source>
        <dbReference type="ARBA" id="ARBA00023239"/>
    </source>
</evidence>
<feature type="active site" description="Schiff-base intermediate with substrate" evidence="3">
    <location>
        <position position="171"/>
    </location>
</feature>
<proteinExistence type="inferred from homology"/>
<feature type="binding site" evidence="4">
    <location>
        <position position="49"/>
    </location>
    <ligand>
        <name>pyruvate</name>
        <dbReference type="ChEBI" id="CHEBI:15361"/>
    </ligand>
</feature>
<feature type="active site" description="Proton donor/acceptor" evidence="3">
    <location>
        <position position="141"/>
    </location>
</feature>
<dbReference type="Gene3D" id="3.20.20.70">
    <property type="entry name" value="Aldolase class I"/>
    <property type="match status" value="1"/>
</dbReference>
<feature type="binding site" evidence="4">
    <location>
        <position position="212"/>
    </location>
    <ligand>
        <name>pyruvate</name>
        <dbReference type="ChEBI" id="CHEBI:15361"/>
    </ligand>
</feature>
<protein>
    <submittedName>
        <fullName evidence="5">4-hydroxy-tetrahydrodipicolinate synthase</fullName>
        <ecNumber evidence="5">4.3.3.7</ecNumber>
    </submittedName>
</protein>
<dbReference type="PANTHER" id="PTHR12128:SF67">
    <property type="entry name" value="BLR3884 PROTEIN"/>
    <property type="match status" value="1"/>
</dbReference>
<reference evidence="5 6" key="1">
    <citation type="submission" date="2020-08" db="EMBL/GenBank/DDBJ databases">
        <title>Genomic Encyclopedia of Type Strains, Phase IV (KMG-IV): sequencing the most valuable type-strain genomes for metagenomic binning, comparative biology and taxonomic classification.</title>
        <authorList>
            <person name="Goeker M."/>
        </authorList>
    </citation>
    <scope>NUCLEOTIDE SEQUENCE [LARGE SCALE GENOMIC DNA]</scope>
    <source>
        <strain evidence="5 6">DSM 103737</strain>
    </source>
</reference>
<organism evidence="5 6">
    <name type="scientific">Chelatococcus caeni</name>
    <dbReference type="NCBI Taxonomy" id="1348468"/>
    <lineage>
        <taxon>Bacteria</taxon>
        <taxon>Pseudomonadati</taxon>
        <taxon>Pseudomonadota</taxon>
        <taxon>Alphaproteobacteria</taxon>
        <taxon>Hyphomicrobiales</taxon>
        <taxon>Chelatococcaceae</taxon>
        <taxon>Chelatococcus</taxon>
    </lineage>
</organism>
<evidence type="ECO:0000313" key="6">
    <source>
        <dbReference type="Proteomes" id="UP000577362"/>
    </source>
</evidence>
<dbReference type="PANTHER" id="PTHR12128">
    <property type="entry name" value="DIHYDRODIPICOLINATE SYNTHASE"/>
    <property type="match status" value="1"/>
</dbReference>
<dbReference type="EMBL" id="JACIEN010000002">
    <property type="protein sequence ID" value="MBB4016920.1"/>
    <property type="molecule type" value="Genomic_DNA"/>
</dbReference>
<dbReference type="SMART" id="SM01130">
    <property type="entry name" value="DHDPS"/>
    <property type="match status" value="1"/>
</dbReference>
<evidence type="ECO:0000256" key="3">
    <source>
        <dbReference type="PIRSR" id="PIRSR001365-1"/>
    </source>
</evidence>
<keyword evidence="6" id="KW-1185">Reference proteome</keyword>
<dbReference type="CDD" id="cd00408">
    <property type="entry name" value="DHDPS-like"/>
    <property type="match status" value="1"/>
</dbReference>
<evidence type="ECO:0000313" key="5">
    <source>
        <dbReference type="EMBL" id="MBB4016920.1"/>
    </source>
</evidence>
<name>A0A840BVB5_9HYPH</name>
<dbReference type="EC" id="4.3.3.7" evidence="5"/>
<gene>
    <name evidence="5" type="ORF">GGR16_001949</name>
</gene>
<dbReference type="Pfam" id="PF00701">
    <property type="entry name" value="DHDPS"/>
    <property type="match status" value="1"/>
</dbReference>
<dbReference type="InterPro" id="IPR013785">
    <property type="entry name" value="Aldolase_TIM"/>
</dbReference>
<sequence>MSEPQRFGLSAALVSPFDERGGPDLARLVGHARAVLAEGCDSITLFGTTGEGFSLPLRERAAMLGAVAGAGISLDKVYAGVSATTVAEAAEQAELALSAGVRGLLVAPPFYLKGVDDEGLYGWFRDFLGRLGGEARGVILYHIPGQTAVPLSSSLVRRLRDAFGGVIAGIKDSSGDWATTERFLADHGDIAVLVGDERLLARAVRHGAEGSICGLANITPALLRPLVHEGRDDRHVNALVEAIVSLPVLPAVKALVAHRRGDEGYCRVRPPLVPLAAADRNQLVAAFEAITGEPAGA</sequence>
<dbReference type="SUPFAM" id="SSF51569">
    <property type="entry name" value="Aldolase"/>
    <property type="match status" value="1"/>
</dbReference>
<dbReference type="InterPro" id="IPR002220">
    <property type="entry name" value="DapA-like"/>
</dbReference>
<dbReference type="PRINTS" id="PR00146">
    <property type="entry name" value="DHPICSNTHASE"/>
</dbReference>
<comment type="caution">
    <text evidence="5">The sequence shown here is derived from an EMBL/GenBank/DDBJ whole genome shotgun (WGS) entry which is preliminary data.</text>
</comment>
<evidence type="ECO:0000256" key="4">
    <source>
        <dbReference type="PIRSR" id="PIRSR001365-2"/>
    </source>
</evidence>
<evidence type="ECO:0000256" key="2">
    <source>
        <dbReference type="PIRNR" id="PIRNR001365"/>
    </source>
</evidence>
<dbReference type="PIRSF" id="PIRSF001365">
    <property type="entry name" value="DHDPS"/>
    <property type="match status" value="1"/>
</dbReference>
<keyword evidence="1 2" id="KW-0456">Lyase</keyword>
<dbReference type="Proteomes" id="UP000577362">
    <property type="component" value="Unassembled WGS sequence"/>
</dbReference>
<dbReference type="AlphaFoldDB" id="A0A840BVB5"/>
<dbReference type="RefSeq" id="WP_183316465.1">
    <property type="nucleotide sequence ID" value="NZ_JACIEN010000002.1"/>
</dbReference>
<dbReference type="GO" id="GO:0008840">
    <property type="term" value="F:4-hydroxy-tetrahydrodipicolinate synthase activity"/>
    <property type="evidence" value="ECO:0007669"/>
    <property type="project" value="UniProtKB-EC"/>
</dbReference>
<comment type="similarity">
    <text evidence="2">Belongs to the DapA family.</text>
</comment>